<dbReference type="PANTHER" id="PTHR24096">
    <property type="entry name" value="LONG-CHAIN-FATTY-ACID--COA LIGASE"/>
    <property type="match status" value="1"/>
</dbReference>
<dbReference type="InterPro" id="IPR000873">
    <property type="entry name" value="AMP-dep_synth/lig_dom"/>
</dbReference>
<dbReference type="AlphaFoldDB" id="A0AAF5PH65"/>
<dbReference type="Pfam" id="PF00501">
    <property type="entry name" value="AMP-binding"/>
    <property type="match status" value="2"/>
</dbReference>
<name>A0AAF5PH65_WUCBA</name>
<evidence type="ECO:0000313" key="4">
    <source>
        <dbReference type="Proteomes" id="UP000093561"/>
    </source>
</evidence>
<evidence type="ECO:0000256" key="1">
    <source>
        <dbReference type="ARBA" id="ARBA00004275"/>
    </source>
</evidence>
<evidence type="ECO:0000313" key="5">
    <source>
        <dbReference type="WBParaSite" id="mrna-Wban_00628"/>
    </source>
</evidence>
<comment type="subcellular location">
    <subcellularLocation>
        <location evidence="1">Peroxisome</location>
    </subcellularLocation>
</comment>
<sequence>MEVQCPFQITLQRVKFDGFTDYFFDKFDEYGCNLAMVDLESGRLWNYSELRICTENCAQRLQDIGVGQWTRCALICSVTAQAIIVYIACAMLDATVISVNPSLTSVGEIWAQVEKSQVVYCFMEENKLSKLENVRRTWAVRSGERILSVRLLDEILGSAKLSINQAQIKLKSKNKRQLQEVLRIIIKSEPNLVLAASFQKRAIHLTNTSKFPRPAEVSYRSLLPPTTELSCLWTTISKNIHHIFELVTAFLALKNGAQLIVTPEQYPRQVIDIIKKWKVTMAYVIPIFIYQCSKDVNLEKDDLESLKSIVTSGAPIGETTMQLCKKRLKLQDLRQAYSITKAGGICSLAPYGQEILKSVGILMPGLRFKVMDFGMKETCMPRQLGQILIHHSHVETPAHKNPEQVKAAFVSEFFKTEFCYKMLSDCKVFVTTTVQPIIRTIKRIKKTTDKRFYHHLRYATPEAFDLGNAIHPEMDYHLPTFNLHDVPRIGFSHRDNDVKFGKNLHKEVTVSQCSILHLLTCKDSNDLDMTSSLTSKRFSRFLKKSVPFH</sequence>
<dbReference type="InterPro" id="IPR042099">
    <property type="entry name" value="ANL_N_sf"/>
</dbReference>
<dbReference type="SUPFAM" id="SSF56801">
    <property type="entry name" value="Acetyl-CoA synthetase-like"/>
    <property type="match status" value="1"/>
</dbReference>
<protein>
    <recommendedName>
        <fullName evidence="3">AMP-dependent synthetase/ligase domain-containing protein</fullName>
    </recommendedName>
</protein>
<feature type="domain" description="AMP-dependent synthetase/ligase" evidence="3">
    <location>
        <begin position="240"/>
        <end position="394"/>
    </location>
</feature>
<organism evidence="4 5">
    <name type="scientific">Wuchereria bancrofti</name>
    <dbReference type="NCBI Taxonomy" id="6293"/>
    <lineage>
        <taxon>Eukaryota</taxon>
        <taxon>Metazoa</taxon>
        <taxon>Ecdysozoa</taxon>
        <taxon>Nematoda</taxon>
        <taxon>Chromadorea</taxon>
        <taxon>Rhabditida</taxon>
        <taxon>Spirurina</taxon>
        <taxon>Spiruromorpha</taxon>
        <taxon>Filarioidea</taxon>
        <taxon>Onchocercidae</taxon>
        <taxon>Wuchereria</taxon>
    </lineage>
</organism>
<accession>A0AAF5PH65</accession>
<proteinExistence type="predicted"/>
<reference evidence="5" key="3">
    <citation type="submission" date="2024-02" db="UniProtKB">
        <authorList>
            <consortium name="WormBaseParasite"/>
        </authorList>
    </citation>
    <scope>IDENTIFICATION</scope>
    <source>
        <strain evidence="5">pt0022</strain>
    </source>
</reference>
<keyword evidence="2" id="KW-0576">Peroxisome</keyword>
<reference evidence="4" key="2">
    <citation type="journal article" date="2016" name="Mol. Ecol.">
        <title>Population genomics of the filarial nematode parasite Wuchereria bancrofti from mosquitoes.</title>
        <authorList>
            <person name="Small S.T."/>
            <person name="Reimer L.J."/>
            <person name="Tisch D.J."/>
            <person name="King C.L."/>
            <person name="Christensen B.M."/>
            <person name="Siba P.M."/>
            <person name="Kazura J.W."/>
            <person name="Serre D."/>
            <person name="Zimmerman P.A."/>
        </authorList>
    </citation>
    <scope>NUCLEOTIDE SEQUENCE</scope>
    <source>
        <strain evidence="4">pt0022</strain>
    </source>
</reference>
<dbReference type="Gene3D" id="3.40.50.12780">
    <property type="entry name" value="N-terminal domain of ligase-like"/>
    <property type="match status" value="2"/>
</dbReference>
<feature type="domain" description="AMP-dependent synthetase/ligase" evidence="3">
    <location>
        <begin position="33"/>
        <end position="140"/>
    </location>
</feature>
<dbReference type="GO" id="GO:0005777">
    <property type="term" value="C:peroxisome"/>
    <property type="evidence" value="ECO:0007669"/>
    <property type="project" value="UniProtKB-SubCell"/>
</dbReference>
<dbReference type="GO" id="GO:0016405">
    <property type="term" value="F:CoA-ligase activity"/>
    <property type="evidence" value="ECO:0007669"/>
    <property type="project" value="TreeGrafter"/>
</dbReference>
<dbReference type="WBParaSite" id="mrna-Wban_00628">
    <property type="protein sequence ID" value="mrna-Wban_00628"/>
    <property type="gene ID" value="Wban_00628"/>
</dbReference>
<dbReference type="Proteomes" id="UP000093561">
    <property type="component" value="Unassembled WGS sequence"/>
</dbReference>
<dbReference type="PANTHER" id="PTHR24096:SF168">
    <property type="entry name" value="AMP-BINDING DOMAIN-CONTAINING PROTEIN"/>
    <property type="match status" value="1"/>
</dbReference>
<evidence type="ECO:0000259" key="3">
    <source>
        <dbReference type="Pfam" id="PF00501"/>
    </source>
</evidence>
<evidence type="ECO:0000256" key="2">
    <source>
        <dbReference type="ARBA" id="ARBA00023140"/>
    </source>
</evidence>
<reference evidence="4" key="1">
    <citation type="submission" date="2015-03" db="EMBL/GenBank/DDBJ databases">
        <title>Wuchereria bancrofti Genome Sequencing Papua New Guinea Strain.</title>
        <authorList>
            <person name="Small S.T."/>
            <person name="Serre D."/>
            <person name="Zimmerman P.A."/>
        </authorList>
    </citation>
    <scope>NUCLEOTIDE SEQUENCE [LARGE SCALE GENOMIC DNA]</scope>
    <source>
        <strain evidence="4">pt0022</strain>
    </source>
</reference>